<accession>A0A498MGF9</accession>
<evidence type="ECO:0000256" key="2">
    <source>
        <dbReference type="ARBA" id="ARBA00022536"/>
    </source>
</evidence>
<comment type="similarity">
    <text evidence="1">Belongs to the thrombospondin family.</text>
</comment>
<dbReference type="Pfam" id="PF05735">
    <property type="entry name" value="TSP_C"/>
    <property type="match status" value="1"/>
</dbReference>
<dbReference type="CDD" id="cd00054">
    <property type="entry name" value="EGF_CA"/>
    <property type="match status" value="1"/>
</dbReference>
<gene>
    <name evidence="16" type="ORF">ROHU_036858</name>
</gene>
<dbReference type="SMART" id="SM00181">
    <property type="entry name" value="EGF"/>
    <property type="match status" value="3"/>
</dbReference>
<dbReference type="InterPro" id="IPR001881">
    <property type="entry name" value="EGF-like_Ca-bd_dom"/>
</dbReference>
<dbReference type="InterPro" id="IPR017897">
    <property type="entry name" value="Thrombospondin_3_rpt"/>
</dbReference>
<feature type="compositionally biased region" description="Basic and acidic residues" evidence="12">
    <location>
        <begin position="601"/>
        <end position="611"/>
    </location>
</feature>
<dbReference type="FunFam" id="2.10.25.10:FF:000027">
    <property type="entry name" value="Thrombospondin 3"/>
    <property type="match status" value="1"/>
</dbReference>
<name>A0A498MGF9_LABRO</name>
<evidence type="ECO:0000256" key="13">
    <source>
        <dbReference type="SAM" id="SignalP"/>
    </source>
</evidence>
<keyword evidence="9" id="KW-0325">Glycoprotein</keyword>
<feature type="compositionally biased region" description="Acidic residues" evidence="12">
    <location>
        <begin position="622"/>
        <end position="639"/>
    </location>
</feature>
<sequence length="1292" mass="142059">MKVWVSLFVFMFVWFAESAQKQDVPVIDVLSLEDVKQTVAAVEKISLALKTLSDVYVMSSFRLPSKLGGVLLGLYNKQDNKKYLEVAIMSKINKVLVRYVREDGKLHTVNMQSPNLADGRTQSIILRVGGLRREYLSLELYVNCRVVDSAQRLPLLVALPRDAELVEIRNGHKAYTRMQGSVEYLKLALGGTVAQAGAITDCPFQGDASSYNIVNGEVNSILGDHTKALIGQLIIFNQILGELREDIREQVKEMSLIRNAILECQMCGFHEPRSRCQPNPCFKGVACMETFDFPGYRCGPCPEGMTGNGTHCQDIDECAEAQPCYTPGACINTAKGFTCEPCPAGLWGPPLSGFGVEYAKSHRQGGYRCGQCKVGYVGNQTAGCFPRKSCASLSFNPCDTNAHCIIQRNGDVTCACNVGWAGNGHTCGKDTDIDGYPDRSLPCMDNDKHCKQDNCIFTPNSGQEDADNDGIGDQCDEDADGDGIKNVEDNCRLVSNKDQQNSDTDSFGDACDNCPTVPNIDQKDTDNNGEGDACDDDIDGDGIQNVLDNCPKVPNPMQTDRDRDGVGDACDSCPEISNPMQTDVDNDLVGDVCDTNQDTDGDGHQDTRDNCPDIPNSSQLDSDNDGIGDDCDEDDDNDGVPDNYAINGFGPDNCRLISNPNQKDSDSNGVGDVCENDFDNDAVLDLIDVCPESAEVTLTDFRAYQTVILDPEGDAQIDPNWVVLNQGMEIVQTMNSDPGLAVGYTAFNGVDFEGTFHVNTVTDDDYAGFIFGYQDSSSFYVVMWKQTEQTYWQSIPFRAMADPGLQLKAVKSRTGPGEFLRNALWHTGDTDGEVKLLWKDPRNVGWQDKTSYRWQLSHRPQVGYIRVKLYEGTEMVADSDVVIDTTMRGGRLGVFCFSQENIIWSNLRYRCNVGAQCRILRCNSDFVAATLEIGVIGGGGKEGANAGYCSALRSYALCTQRTARACRGDLAYHSAVQGIEDLLIQHRCPKTGPTAQPQPPPRASPLSGDGCFYEKGFMQREGRAPEYLHCGVFGDPHIRTFNEEFQTCAVQGAWPLIDNQNLYIQATSTPTRGSSYTTVLTKITVILKNWRECAELQIYQAELDNVPPAFVDGSVTGGDRRGHQSLRVHSHDPGRHAEIWATHIGTTIVVRQVGRSLSLSVRSPRAIVESYTPEQDLQLCVWGCPVSQRLEMPYAHPSMPAYTHCSSLLPESPVRCHTPPLLHIITPPPHRLLPLTHELSTRSVRFLIGLGGRKQSVCPMRETRVGRSTRRMWVSSTDAHVCPARIISTAAV</sequence>
<evidence type="ECO:0000256" key="8">
    <source>
        <dbReference type="ARBA" id="ARBA00023157"/>
    </source>
</evidence>
<dbReference type="FunFam" id="2.60.120.200:FF:000038">
    <property type="entry name" value="thrombospondin-3 isoform X1"/>
    <property type="match status" value="1"/>
</dbReference>
<dbReference type="Gene3D" id="2.10.25.10">
    <property type="entry name" value="Laminin"/>
    <property type="match status" value="3"/>
</dbReference>
<organism evidence="16 17">
    <name type="scientific">Labeo rohita</name>
    <name type="common">Indian major carp</name>
    <name type="synonym">Cyprinus rohita</name>
    <dbReference type="NCBI Taxonomy" id="84645"/>
    <lineage>
        <taxon>Eukaryota</taxon>
        <taxon>Metazoa</taxon>
        <taxon>Chordata</taxon>
        <taxon>Craniata</taxon>
        <taxon>Vertebrata</taxon>
        <taxon>Euteleostomi</taxon>
        <taxon>Actinopterygii</taxon>
        <taxon>Neopterygii</taxon>
        <taxon>Teleostei</taxon>
        <taxon>Ostariophysi</taxon>
        <taxon>Cypriniformes</taxon>
        <taxon>Cyprinidae</taxon>
        <taxon>Labeoninae</taxon>
        <taxon>Labeonini</taxon>
        <taxon>Labeo</taxon>
    </lineage>
</organism>
<feature type="chain" id="PRO_5019733898" evidence="13">
    <location>
        <begin position="19"/>
        <end position="1292"/>
    </location>
</feature>
<dbReference type="FunFam" id="4.10.1080.10:FF:000004">
    <property type="entry name" value="Cartilage oligomeric matrix protein"/>
    <property type="match status" value="1"/>
</dbReference>
<dbReference type="PROSITE" id="PS01187">
    <property type="entry name" value="EGF_CA"/>
    <property type="match status" value="1"/>
</dbReference>
<dbReference type="GO" id="GO:0007155">
    <property type="term" value="P:cell adhesion"/>
    <property type="evidence" value="ECO:0007669"/>
    <property type="project" value="UniProtKB-KW"/>
</dbReference>
<dbReference type="InterPro" id="IPR048287">
    <property type="entry name" value="TSPN-like_N"/>
</dbReference>
<dbReference type="InterPro" id="IPR010536">
    <property type="entry name" value="RGM_N"/>
</dbReference>
<dbReference type="FunFam" id="2.10.25.10:FF:000170">
    <property type="entry name" value="thrombospondin-3 isoform X1"/>
    <property type="match status" value="1"/>
</dbReference>
<dbReference type="FunFam" id="2.60.120.200:FF:000002">
    <property type="entry name" value="Thrombospondin 3"/>
    <property type="match status" value="1"/>
</dbReference>
<dbReference type="GO" id="GO:0008201">
    <property type="term" value="F:heparin binding"/>
    <property type="evidence" value="ECO:0007669"/>
    <property type="project" value="InterPro"/>
</dbReference>
<dbReference type="FunFam" id="1.20.5.10:FF:000001">
    <property type="entry name" value="thrombospondin-3 isoform X2"/>
    <property type="match status" value="1"/>
</dbReference>
<dbReference type="SUPFAM" id="SSF103647">
    <property type="entry name" value="TSP type-3 repeat"/>
    <property type="match status" value="3"/>
</dbReference>
<keyword evidence="5" id="KW-0068">Autocatalytic cleavage</keyword>
<dbReference type="InterPro" id="IPR008859">
    <property type="entry name" value="Thrombospondin_C"/>
</dbReference>
<evidence type="ECO:0000259" key="14">
    <source>
        <dbReference type="PROSITE" id="PS50026"/>
    </source>
</evidence>
<dbReference type="Pfam" id="PF06535">
    <property type="entry name" value="RGM_N"/>
    <property type="match status" value="1"/>
</dbReference>
<evidence type="ECO:0000256" key="5">
    <source>
        <dbReference type="ARBA" id="ARBA00022813"/>
    </source>
</evidence>
<proteinExistence type="inferred from homology"/>
<dbReference type="Pfam" id="PF02412">
    <property type="entry name" value="TSP_3"/>
    <property type="match status" value="6"/>
</dbReference>
<dbReference type="Gene3D" id="3.40.1000.10">
    <property type="entry name" value="Mog1/PsbP, alpha/beta/alpha sandwich"/>
    <property type="match status" value="1"/>
</dbReference>
<feature type="domain" description="EGF-like" evidence="14">
    <location>
        <begin position="386"/>
        <end position="428"/>
    </location>
</feature>
<dbReference type="GO" id="GO:0005509">
    <property type="term" value="F:calcium ion binding"/>
    <property type="evidence" value="ECO:0007669"/>
    <property type="project" value="UniProtKB-UniRule"/>
</dbReference>
<dbReference type="PANTHER" id="PTHR10199">
    <property type="entry name" value="THROMBOSPONDIN"/>
    <property type="match status" value="1"/>
</dbReference>
<reference evidence="16 17" key="1">
    <citation type="submission" date="2018-03" db="EMBL/GenBank/DDBJ databases">
        <title>Draft genome sequence of Rohu Carp (Labeo rohita).</title>
        <authorList>
            <person name="Das P."/>
            <person name="Kushwaha B."/>
            <person name="Joshi C.G."/>
            <person name="Kumar D."/>
            <person name="Nagpure N.S."/>
            <person name="Sahoo L."/>
            <person name="Das S.P."/>
            <person name="Bit A."/>
            <person name="Patnaik S."/>
            <person name="Meher P.K."/>
            <person name="Jayasankar P."/>
            <person name="Koringa P.G."/>
            <person name="Patel N.V."/>
            <person name="Hinsu A.T."/>
            <person name="Kumar R."/>
            <person name="Pandey M."/>
            <person name="Agarwal S."/>
            <person name="Srivastava S."/>
            <person name="Singh M."/>
            <person name="Iquebal M.A."/>
            <person name="Jaiswal S."/>
            <person name="Angadi U.B."/>
            <person name="Kumar N."/>
            <person name="Raza M."/>
            <person name="Shah T.M."/>
            <person name="Rai A."/>
            <person name="Jena J.K."/>
        </authorList>
    </citation>
    <scope>NUCLEOTIDE SEQUENCE [LARGE SCALE GENOMIC DNA]</scope>
    <source>
        <strain evidence="16">DASCIFA01</strain>
        <tissue evidence="16">Testis</tissue>
    </source>
</reference>
<keyword evidence="3 13" id="KW-0732">Signal</keyword>
<dbReference type="PROSITE" id="PS01186">
    <property type="entry name" value="EGF_2"/>
    <property type="match status" value="1"/>
</dbReference>
<feature type="repeat" description="TSP type-3" evidence="11">
    <location>
        <begin position="663"/>
        <end position="698"/>
    </location>
</feature>
<dbReference type="SMART" id="SM00210">
    <property type="entry name" value="TSPN"/>
    <property type="match status" value="1"/>
</dbReference>
<evidence type="ECO:0000256" key="4">
    <source>
        <dbReference type="ARBA" id="ARBA00022737"/>
    </source>
</evidence>
<dbReference type="Gene3D" id="2.60.120.200">
    <property type="match status" value="2"/>
</dbReference>
<dbReference type="Gene3D" id="4.10.1080.10">
    <property type="entry name" value="TSP type-3 repeat"/>
    <property type="match status" value="2"/>
</dbReference>
<evidence type="ECO:0000259" key="15">
    <source>
        <dbReference type="PROSITE" id="PS51236"/>
    </source>
</evidence>
<dbReference type="GO" id="GO:0005576">
    <property type="term" value="C:extracellular region"/>
    <property type="evidence" value="ECO:0007669"/>
    <property type="project" value="InterPro"/>
</dbReference>
<dbReference type="SMART" id="SM00179">
    <property type="entry name" value="EGF_CA"/>
    <property type="match status" value="1"/>
</dbReference>
<dbReference type="SUPFAM" id="SSF58006">
    <property type="entry name" value="Assembly domain of cartilage oligomeric matrix protein"/>
    <property type="match status" value="1"/>
</dbReference>
<keyword evidence="2 10" id="KW-0245">EGF-like domain</keyword>
<evidence type="ECO:0000256" key="12">
    <source>
        <dbReference type="SAM" id="MobiDB-lite"/>
    </source>
</evidence>
<dbReference type="Pfam" id="PF06534">
    <property type="entry name" value="RGM_C"/>
    <property type="match status" value="1"/>
</dbReference>
<dbReference type="PROSITE" id="PS51234">
    <property type="entry name" value="TSP3"/>
    <property type="match status" value="3"/>
</dbReference>
<evidence type="ECO:0000256" key="6">
    <source>
        <dbReference type="ARBA" id="ARBA00022837"/>
    </source>
</evidence>
<feature type="domain" description="TSP C-terminal" evidence="15">
    <location>
        <begin position="702"/>
        <end position="916"/>
    </location>
</feature>
<dbReference type="InterPro" id="IPR028507">
    <property type="entry name" value="TSP3_CC"/>
</dbReference>
<evidence type="ECO:0000256" key="11">
    <source>
        <dbReference type="PROSITE-ProRule" id="PRU00634"/>
    </source>
</evidence>
<evidence type="ECO:0000256" key="7">
    <source>
        <dbReference type="ARBA" id="ARBA00022889"/>
    </source>
</evidence>
<keyword evidence="8" id="KW-1015">Disulfide bond</keyword>
<feature type="repeat" description="TSP type-3" evidence="11">
    <location>
        <begin position="523"/>
        <end position="558"/>
    </location>
</feature>
<evidence type="ECO:0000256" key="1">
    <source>
        <dbReference type="ARBA" id="ARBA00009456"/>
    </source>
</evidence>
<dbReference type="SUPFAM" id="SSF57196">
    <property type="entry name" value="EGF/Laminin"/>
    <property type="match status" value="1"/>
</dbReference>
<dbReference type="FunFam" id="4.10.1080.10:FF:000001">
    <property type="entry name" value="Thrombospondin 3"/>
    <property type="match status" value="1"/>
</dbReference>
<feature type="signal peptide" evidence="13">
    <location>
        <begin position="1"/>
        <end position="18"/>
    </location>
</feature>
<dbReference type="Gene3D" id="1.20.5.10">
    <property type="match status" value="1"/>
</dbReference>
<dbReference type="SUPFAM" id="SSF49899">
    <property type="entry name" value="Concanavalin A-like lectins/glucanases"/>
    <property type="match status" value="1"/>
</dbReference>
<dbReference type="InterPro" id="IPR028974">
    <property type="entry name" value="TSP_type-3_rpt"/>
</dbReference>
<evidence type="ECO:0000256" key="10">
    <source>
        <dbReference type="PROSITE-ProRule" id="PRU00076"/>
    </source>
</evidence>
<dbReference type="PANTHER" id="PTHR10199:SF89">
    <property type="entry name" value="THROMBOSPONDIN-3"/>
    <property type="match status" value="1"/>
</dbReference>
<dbReference type="Pfam" id="PF11598">
    <property type="entry name" value="COMP"/>
    <property type="match status" value="1"/>
</dbReference>
<evidence type="ECO:0000313" key="17">
    <source>
        <dbReference type="Proteomes" id="UP000290572"/>
    </source>
</evidence>
<dbReference type="InterPro" id="IPR000742">
    <property type="entry name" value="EGF"/>
</dbReference>
<dbReference type="STRING" id="84645.A0A498MGF9"/>
<dbReference type="InterPro" id="IPR009496">
    <property type="entry name" value="RGM_C"/>
</dbReference>
<dbReference type="InterPro" id="IPR013320">
    <property type="entry name" value="ConA-like_dom_sf"/>
</dbReference>
<comment type="caution">
    <text evidence="16">The sequence shown here is derived from an EMBL/GenBank/DDBJ whole genome shotgun (WGS) entry which is preliminary data.</text>
</comment>
<feature type="repeat" description="TSP type-3" evidence="11">
    <location>
        <begin position="464"/>
        <end position="499"/>
    </location>
</feature>
<dbReference type="InterPro" id="IPR018097">
    <property type="entry name" value="EGF_Ca-bd_CS"/>
</dbReference>
<protein>
    <submittedName>
        <fullName evidence="16">Thrombospondin-3</fullName>
    </submittedName>
</protein>
<dbReference type="EMBL" id="QBIY01012647">
    <property type="protein sequence ID" value="RXN20339.1"/>
    <property type="molecule type" value="Genomic_DNA"/>
</dbReference>
<evidence type="ECO:0000256" key="3">
    <source>
        <dbReference type="ARBA" id="ARBA00022729"/>
    </source>
</evidence>
<comment type="caution">
    <text evidence="10">Lacks conserved residue(s) required for the propagation of feature annotation.</text>
</comment>
<evidence type="ECO:0000256" key="9">
    <source>
        <dbReference type="ARBA" id="ARBA00023180"/>
    </source>
</evidence>
<keyword evidence="17" id="KW-1185">Reference proteome</keyword>
<feature type="compositionally biased region" description="Acidic residues" evidence="12">
    <location>
        <begin position="527"/>
        <end position="537"/>
    </location>
</feature>
<feature type="region of interest" description="Disordered" evidence="12">
    <location>
        <begin position="518"/>
        <end position="537"/>
    </location>
</feature>
<dbReference type="InterPro" id="IPR046970">
    <property type="entry name" value="TSP/COMP_CC_sf"/>
</dbReference>
<keyword evidence="7" id="KW-0130">Cell adhesion</keyword>
<dbReference type="CDD" id="cd16079">
    <property type="entry name" value="TSP-3cc"/>
    <property type="match status" value="1"/>
</dbReference>
<dbReference type="InterPro" id="IPR024665">
    <property type="entry name" value="TSP/COMP_CC"/>
</dbReference>
<keyword evidence="4" id="KW-0677">Repeat</keyword>
<feature type="region of interest" description="Disordered" evidence="12">
    <location>
        <begin position="548"/>
        <end position="645"/>
    </location>
</feature>
<evidence type="ECO:0000313" key="16">
    <source>
        <dbReference type="EMBL" id="RXN20339.1"/>
    </source>
</evidence>
<keyword evidence="6 11" id="KW-0106">Calcium</keyword>
<dbReference type="PROSITE" id="PS50026">
    <property type="entry name" value="EGF_3"/>
    <property type="match status" value="1"/>
</dbReference>
<dbReference type="InterPro" id="IPR003367">
    <property type="entry name" value="Thrombospondin_3-like_rpt"/>
</dbReference>
<dbReference type="PROSITE" id="PS51236">
    <property type="entry name" value="TSP_CTER"/>
    <property type="match status" value="1"/>
</dbReference>
<dbReference type="Proteomes" id="UP000290572">
    <property type="component" value="Unassembled WGS sequence"/>
</dbReference>